<evidence type="ECO:0000313" key="3">
    <source>
        <dbReference type="Proteomes" id="UP000241434"/>
    </source>
</evidence>
<reference evidence="2" key="1">
    <citation type="thesis" date="2015" institute="Rutgers" country="The State University of New Jersey, 14 College Farm Rd., New Brunswick, NJ, USA">
        <title>Ammonia toxicity in bacteria and its implications for treatment of and resource recovery from highly nitrogenous organic wastes.</title>
        <authorList>
            <person name="Luther A.K."/>
        </authorList>
    </citation>
    <scope>NUCLEOTIDE SEQUENCE</scope>
    <source>
        <strain evidence="2">RT-10B</strain>
    </source>
</reference>
<evidence type="ECO:0000256" key="1">
    <source>
        <dbReference type="SAM" id="Phobius"/>
    </source>
</evidence>
<dbReference type="Pfam" id="PF04122">
    <property type="entry name" value="CW_binding_2"/>
    <property type="match status" value="2"/>
</dbReference>
<dbReference type="InterPro" id="IPR051922">
    <property type="entry name" value="Bact_Sporulation_Assoc"/>
</dbReference>
<comment type="caution">
    <text evidence="2">The sequence shown here is derived from an EMBL/GenBank/DDBJ whole genome shotgun (WGS) entry which is preliminary data.</text>
</comment>
<keyword evidence="1" id="KW-0472">Membrane</keyword>
<protein>
    <submittedName>
        <fullName evidence="2">Cell wall binding repeat 2</fullName>
    </submittedName>
</protein>
<sequence length="365" mass="41649">MKKYLKYIAIILVLAVGYKLADKALDKLYLSKYDIIDYTGDTRYSTVNKVMDKRFKKSETAILVNTNYLNQAIAVSPYAYSNNIPVLYTEKNKMPEPVYEELERLGVKKVIMIGGVNYISNVVTRSLDRLGYETDRIVDSGGINLSIKMAEMMDSQKNIDSIAVVTDDELDIPNGISFLPVAQTENIPIMVTTNNENDIIKLQKFVKKHNIKKTYLVGINNYYNTNIEKTLPGVVRIAGKDRYDINRKIMDKFFSDKSNKKVYVSKGGEVIHKRHIAPGQLINALAVSPLAADNKAPLMYIDENYFSSDESKLIKQKGYKEINQVGFNIERRNFFNVERFKVFTTIVLILISLLMVIRLISFKAK</sequence>
<dbReference type="InterPro" id="IPR007253">
    <property type="entry name" value="Cell_wall-bd_2"/>
</dbReference>
<keyword evidence="1" id="KW-1133">Transmembrane helix</keyword>
<gene>
    <name evidence="2" type="ORF">UF10_02820</name>
</gene>
<dbReference type="GO" id="GO:0030288">
    <property type="term" value="C:outer membrane-bounded periplasmic space"/>
    <property type="evidence" value="ECO:0007669"/>
    <property type="project" value="TreeGrafter"/>
</dbReference>
<proteinExistence type="predicted"/>
<feature type="transmembrane region" description="Helical" evidence="1">
    <location>
        <begin position="340"/>
        <end position="360"/>
    </location>
</feature>
<keyword evidence="1" id="KW-0812">Transmembrane</keyword>
<dbReference type="Proteomes" id="UP000241434">
    <property type="component" value="Unassembled WGS sequence"/>
</dbReference>
<dbReference type="RefSeq" id="WP_106776318.1">
    <property type="nucleotide sequence ID" value="NZ_JBGGGQ010000001.1"/>
</dbReference>
<dbReference type="OrthoDB" id="1745558at2"/>
<dbReference type="AlphaFoldDB" id="A0A2P7Q0U8"/>
<accession>A0A2P7Q0U8</accession>
<dbReference type="Gene3D" id="3.40.50.12090">
    <property type="match status" value="1"/>
</dbReference>
<dbReference type="PANTHER" id="PTHR30032:SF4">
    <property type="entry name" value="AMIDASE ENHANCER"/>
    <property type="match status" value="1"/>
</dbReference>
<name>A0A2P7Q0U8_9FIRM</name>
<organism evidence="2 3">
    <name type="scientific">Peptostreptococcus russellii</name>
    <dbReference type="NCBI Taxonomy" id="215200"/>
    <lineage>
        <taxon>Bacteria</taxon>
        <taxon>Bacillati</taxon>
        <taxon>Bacillota</taxon>
        <taxon>Clostridia</taxon>
        <taxon>Peptostreptococcales</taxon>
        <taxon>Peptostreptococcaceae</taxon>
        <taxon>Peptostreptococcus</taxon>
    </lineage>
</organism>
<dbReference type="PANTHER" id="PTHR30032">
    <property type="entry name" value="N-ACETYLMURAMOYL-L-ALANINE AMIDASE-RELATED"/>
    <property type="match status" value="1"/>
</dbReference>
<evidence type="ECO:0000313" key="2">
    <source>
        <dbReference type="EMBL" id="PSJ31585.1"/>
    </source>
</evidence>
<dbReference type="EMBL" id="JYGE01000003">
    <property type="protein sequence ID" value="PSJ31585.1"/>
    <property type="molecule type" value="Genomic_DNA"/>
</dbReference>
<keyword evidence="3" id="KW-1185">Reference proteome</keyword>